<dbReference type="PANTHER" id="PTHR40590">
    <property type="entry name" value="CYTOPLASMIC PROTEIN-RELATED"/>
    <property type="match status" value="1"/>
</dbReference>
<dbReference type="CDD" id="cd14789">
    <property type="entry name" value="Tiki"/>
    <property type="match status" value="1"/>
</dbReference>
<dbReference type="AlphaFoldDB" id="A0A255Y790"/>
<reference evidence="2 3" key="1">
    <citation type="submission" date="2017-07" db="EMBL/GenBank/DDBJ databases">
        <title>Sandarakinorhabdus cyanobacteriorum sp. nov., a novel bacterium isolated from cyanobacterial aggregates in a eutrophic lake.</title>
        <authorList>
            <person name="Cai H."/>
        </authorList>
    </citation>
    <scope>NUCLEOTIDE SEQUENCE [LARGE SCALE GENOMIC DNA]</scope>
    <source>
        <strain evidence="2 3">TH057</strain>
    </source>
</reference>
<dbReference type="EMBL" id="NOXT01000123">
    <property type="protein sequence ID" value="OYQ25041.1"/>
    <property type="molecule type" value="Genomic_DNA"/>
</dbReference>
<name>A0A255Y790_9SPHN</name>
<dbReference type="Pfam" id="PF01963">
    <property type="entry name" value="TraB_PrgY_gumN"/>
    <property type="match status" value="1"/>
</dbReference>
<protein>
    <recommendedName>
        <fullName evidence="4">TraB/GumN family protein</fullName>
    </recommendedName>
</protein>
<comment type="caution">
    <text evidence="2">The sequence shown here is derived from an EMBL/GenBank/DDBJ whole genome shotgun (WGS) entry which is preliminary data.</text>
</comment>
<evidence type="ECO:0000256" key="1">
    <source>
        <dbReference type="SAM" id="SignalP"/>
    </source>
</evidence>
<keyword evidence="1" id="KW-0732">Signal</keyword>
<evidence type="ECO:0000313" key="2">
    <source>
        <dbReference type="EMBL" id="OYQ25041.1"/>
    </source>
</evidence>
<feature type="signal peptide" evidence="1">
    <location>
        <begin position="1"/>
        <end position="21"/>
    </location>
</feature>
<organism evidence="2 3">
    <name type="scientific">Sandarakinorhabdus cyanobacteriorum</name>
    <dbReference type="NCBI Taxonomy" id="1981098"/>
    <lineage>
        <taxon>Bacteria</taxon>
        <taxon>Pseudomonadati</taxon>
        <taxon>Pseudomonadota</taxon>
        <taxon>Alphaproteobacteria</taxon>
        <taxon>Sphingomonadales</taxon>
        <taxon>Sphingosinicellaceae</taxon>
        <taxon>Sandarakinorhabdus</taxon>
    </lineage>
</organism>
<dbReference type="InterPro" id="IPR002816">
    <property type="entry name" value="TraB/PrgY/GumN_fam"/>
</dbReference>
<dbReference type="OrthoDB" id="9806326at2"/>
<accession>A0A255Y790</accession>
<keyword evidence="3" id="KW-1185">Reference proteome</keyword>
<feature type="chain" id="PRO_5012626437" description="TraB/GumN family protein" evidence="1">
    <location>
        <begin position="22"/>
        <end position="289"/>
    </location>
</feature>
<dbReference type="InterPro" id="IPR047111">
    <property type="entry name" value="YbaP-like"/>
</dbReference>
<dbReference type="Proteomes" id="UP000216991">
    <property type="component" value="Unassembled WGS sequence"/>
</dbReference>
<proteinExistence type="predicted"/>
<dbReference type="RefSeq" id="WP_094474869.1">
    <property type="nucleotide sequence ID" value="NZ_NOXT01000123.1"/>
</dbReference>
<evidence type="ECO:0008006" key="4">
    <source>
        <dbReference type="Google" id="ProtNLM"/>
    </source>
</evidence>
<gene>
    <name evidence="2" type="ORF">CHU93_14500</name>
</gene>
<sequence>MNLLRRLFLAVALLLAAPAFAVPAMWQVGEGDRMVTIYGTIHALPTPEPGKDWLTPAAAAAFAKADALVVEAVFPENPATMQASVMRLGLLPAPSPILDRVPADLRPKLASLIQQSGLPASVFDRMKSWFAAITLVQMELARAGLDPSKGVDVSLVAKARAAGRTLIGLETPEGQLGLFDALSEADQRLLLASAVVEAGDTAGQMQALVAAWQAGDVERILKDFDDSSLSPSVYAALFKRRNTAWADWVEARLKQPGRNFMAVGAAHMAGPDSLIAILSARGLKVRRVE</sequence>
<dbReference type="PANTHER" id="PTHR40590:SF1">
    <property type="entry name" value="CYTOPLASMIC PROTEIN"/>
    <property type="match status" value="1"/>
</dbReference>
<evidence type="ECO:0000313" key="3">
    <source>
        <dbReference type="Proteomes" id="UP000216991"/>
    </source>
</evidence>